<evidence type="ECO:0000313" key="1">
    <source>
        <dbReference type="EMBL" id="UPL03981.1"/>
    </source>
</evidence>
<dbReference type="EMBL" id="CP090041">
    <property type="protein sequence ID" value="UPL03981.1"/>
    <property type="molecule type" value="Genomic_DNA"/>
</dbReference>
<reference evidence="1" key="1">
    <citation type="submission" date="2021-11" db="EMBL/GenBank/DDBJ databases">
        <title>Fusarium solani-melongenae Genome sequencing and assembly.</title>
        <authorList>
            <person name="Xie S."/>
            <person name="Huang L."/>
            <person name="Zhang X."/>
        </authorList>
    </citation>
    <scope>NUCLEOTIDE SEQUENCE</scope>
    <source>
        <strain evidence="1">CRI 24-3</strain>
    </source>
</reference>
<keyword evidence="2" id="KW-1185">Reference proteome</keyword>
<gene>
    <name evidence="1" type="ORF">LCI18_014915</name>
</gene>
<sequence length="297" mass="32312">MASSTRRSILITGCSQGGAGNALALEFLARGFRVFATARSLKSLTNLESKGIETLPLDVTSLDSIENLKAEIHKRTGGKLDILFNNAGTMYEAPSIEADTARVRQMFDTNVFGLFEIVKAFTPLLIAAVEGSHQAPTIVNVASILSRLPFPFASAYNASKAAVVSYSDTLRLEVEPLGLRVVTVFMGEVSTGLMSADNISFGAESLYAELEANARQRSIDHAKSSTRPQPFAQQVVENILKSKTSYIWKGTNAVLVWFLNAIGPRKIFDSTMKKSVGLDQGDLRKNIYERGQKLNKA</sequence>
<accession>A0ACD3ZRY2</accession>
<dbReference type="Proteomes" id="UP000830768">
    <property type="component" value="Chromosome 13"/>
</dbReference>
<protein>
    <submittedName>
        <fullName evidence="1">Uncharacterized protein</fullName>
    </submittedName>
</protein>
<evidence type="ECO:0000313" key="2">
    <source>
        <dbReference type="Proteomes" id="UP000830768"/>
    </source>
</evidence>
<name>A0ACD3ZRY2_FUSSC</name>
<proteinExistence type="predicted"/>
<organism evidence="1 2">
    <name type="scientific">Fusarium solani subsp. cucurbitae</name>
    <name type="common">Neocosmosporum cucurbitae</name>
    <dbReference type="NCBI Taxonomy" id="2747967"/>
    <lineage>
        <taxon>Eukaryota</taxon>
        <taxon>Fungi</taxon>
        <taxon>Dikarya</taxon>
        <taxon>Ascomycota</taxon>
        <taxon>Pezizomycotina</taxon>
        <taxon>Sordariomycetes</taxon>
        <taxon>Hypocreomycetidae</taxon>
        <taxon>Hypocreales</taxon>
        <taxon>Nectriaceae</taxon>
        <taxon>Fusarium</taxon>
        <taxon>Fusarium solani species complex</taxon>
    </lineage>
</organism>